<gene>
    <name evidence="3" type="ORF">PAC_06294</name>
</gene>
<feature type="chain" id="PRO_5013312970" evidence="2">
    <location>
        <begin position="21"/>
        <end position="453"/>
    </location>
</feature>
<keyword evidence="4" id="KW-1185">Reference proteome</keyword>
<accession>A0A1L7WUF3</accession>
<evidence type="ECO:0000313" key="4">
    <source>
        <dbReference type="Proteomes" id="UP000184330"/>
    </source>
</evidence>
<keyword evidence="1" id="KW-1133">Transmembrane helix</keyword>
<name>A0A1L7WUF3_9HELO</name>
<keyword evidence="2" id="KW-0732">Signal</keyword>
<keyword evidence="1" id="KW-0472">Membrane</keyword>
<keyword evidence="1" id="KW-0812">Transmembrane</keyword>
<reference evidence="3 4" key="1">
    <citation type="submission" date="2016-03" db="EMBL/GenBank/DDBJ databases">
        <authorList>
            <person name="Ploux O."/>
        </authorList>
    </citation>
    <scope>NUCLEOTIDE SEQUENCE [LARGE SCALE GENOMIC DNA]</scope>
    <source>
        <strain evidence="3 4">UAMH 11012</strain>
    </source>
</reference>
<feature type="transmembrane region" description="Helical" evidence="1">
    <location>
        <begin position="316"/>
        <end position="336"/>
    </location>
</feature>
<dbReference type="Proteomes" id="UP000184330">
    <property type="component" value="Unassembled WGS sequence"/>
</dbReference>
<protein>
    <submittedName>
        <fullName evidence="3">Uncharacterized protein</fullName>
    </submittedName>
</protein>
<feature type="signal peptide" evidence="2">
    <location>
        <begin position="1"/>
        <end position="20"/>
    </location>
</feature>
<dbReference type="EMBL" id="FJOG01000008">
    <property type="protein sequence ID" value="CZR56406.1"/>
    <property type="molecule type" value="Genomic_DNA"/>
</dbReference>
<dbReference type="STRING" id="576137.A0A1L7WUF3"/>
<sequence length="453" mass="48595">MKSYVVFANVLLALIPLTAADTAATAEEVNQHIDIAKTGNIYCNAQFNIACNGCSLVGDLSVSGGCDDTSADLPTCIEQRAPDANFSMLVADFTEYWLGIAFDDFQLHFELDISLTPTQLSNEVIIHPLGDNGLMEARTKLSILSILRSTAGSTPHLQISPMDLISHLAQGQQTTFGFNGSTLTPTAFQGTNPNLQFDFSLSFRPLISANAKFLKGIFSDTIVYLAVSQVLNVINDYTPAPAGTDSTHIYKNLTHVVPIISTDFDLSLAKPKENLLLGSFNGTALPTQCLDFDAKSTSLIVASAVRPSSGAGRINVIALPMLSIAVLVALLASYAMGSALFRLAMNGNSVYGTKVPGGIVFETQTFSVTRVTTELVMKSNGIWLAATIVVEVIGLVVSIVMVWTYWAQERSLSLSPVETIQVMPVMVLEKDMSADEVVERYGSQTVSLLSKEG</sequence>
<evidence type="ECO:0000313" key="3">
    <source>
        <dbReference type="EMBL" id="CZR56406.1"/>
    </source>
</evidence>
<proteinExistence type="predicted"/>
<evidence type="ECO:0000256" key="2">
    <source>
        <dbReference type="SAM" id="SignalP"/>
    </source>
</evidence>
<dbReference type="AlphaFoldDB" id="A0A1L7WUF3"/>
<organism evidence="3 4">
    <name type="scientific">Phialocephala subalpina</name>
    <dbReference type="NCBI Taxonomy" id="576137"/>
    <lineage>
        <taxon>Eukaryota</taxon>
        <taxon>Fungi</taxon>
        <taxon>Dikarya</taxon>
        <taxon>Ascomycota</taxon>
        <taxon>Pezizomycotina</taxon>
        <taxon>Leotiomycetes</taxon>
        <taxon>Helotiales</taxon>
        <taxon>Mollisiaceae</taxon>
        <taxon>Phialocephala</taxon>
        <taxon>Phialocephala fortinii species complex</taxon>
    </lineage>
</organism>
<evidence type="ECO:0000256" key="1">
    <source>
        <dbReference type="SAM" id="Phobius"/>
    </source>
</evidence>
<feature type="transmembrane region" description="Helical" evidence="1">
    <location>
        <begin position="382"/>
        <end position="406"/>
    </location>
</feature>
<dbReference type="OrthoDB" id="3561311at2759"/>